<protein>
    <submittedName>
        <fullName evidence="1">Uncharacterized protein</fullName>
    </submittedName>
</protein>
<proteinExistence type="predicted"/>
<gene>
    <name evidence="1" type="ORF">CPT_Seuss49</name>
</gene>
<organism evidence="1 2">
    <name type="scientific">Caulobacter phage Seuss</name>
    <dbReference type="NCBI Taxonomy" id="1675601"/>
    <lineage>
        <taxon>Viruses</taxon>
        <taxon>Duplodnaviria</taxon>
        <taxon>Heunggongvirae</taxon>
        <taxon>Uroviricota</taxon>
        <taxon>Caudoviricetes</taxon>
        <taxon>Seussvirus</taxon>
        <taxon>Seussvirus seuss</taxon>
    </lineage>
</organism>
<name>A0A0K1LN60_9CAUD</name>
<keyword evidence="2" id="KW-1185">Reference proteome</keyword>
<sequence length="135" mass="13991">MSGLPVIMICTAAAQVNINRVWEAMGRGPGTFSRKLTTETTPTVESPATHYLSSDASTDQATVAIWQGFAGGDLPPLPEGVVWGEEGVISAADAMAAISGANLQIYSASGDVEPIDHANGVLLGRGLKWVPEPEA</sequence>
<evidence type="ECO:0000313" key="1">
    <source>
        <dbReference type="EMBL" id="AKU43575.1"/>
    </source>
</evidence>
<evidence type="ECO:0000313" key="2">
    <source>
        <dbReference type="Proteomes" id="UP000221339"/>
    </source>
</evidence>
<accession>A0A0K1LN60</accession>
<dbReference type="EMBL" id="KT001914">
    <property type="protein sequence ID" value="AKU43575.1"/>
    <property type="molecule type" value="Genomic_DNA"/>
</dbReference>
<reference evidence="1 2" key="1">
    <citation type="journal article" date="2015" name="Genome Announc.">
        <title>Complete Genome Sequence of Caulobacter crescentus Siphophage Seuss.</title>
        <authorList>
            <person name="Sloan J.M."/>
            <person name="Keene J.L."/>
            <person name="Cahill J.L."/>
            <person name="Rasche E.S."/>
            <person name="Kuty Everett G.F."/>
        </authorList>
    </citation>
    <scope>NUCLEOTIDE SEQUENCE [LARGE SCALE GENOMIC DNA]</scope>
</reference>
<dbReference type="Proteomes" id="UP000221339">
    <property type="component" value="Segment"/>
</dbReference>